<evidence type="ECO:0000256" key="1">
    <source>
        <dbReference type="SAM" id="MobiDB-lite"/>
    </source>
</evidence>
<dbReference type="Proteomes" id="UP000324222">
    <property type="component" value="Unassembled WGS sequence"/>
</dbReference>
<gene>
    <name evidence="2" type="ORF">E2C01_032964</name>
</gene>
<protein>
    <submittedName>
        <fullName evidence="2">Uncharacterized protein</fullName>
    </submittedName>
</protein>
<proteinExistence type="predicted"/>
<dbReference type="AlphaFoldDB" id="A0A5B7F2N1"/>
<dbReference type="EMBL" id="VSRR010004357">
    <property type="protein sequence ID" value="MPC39428.1"/>
    <property type="molecule type" value="Genomic_DNA"/>
</dbReference>
<name>A0A5B7F2N1_PORTR</name>
<feature type="region of interest" description="Disordered" evidence="1">
    <location>
        <begin position="85"/>
        <end position="109"/>
    </location>
</feature>
<reference evidence="2 3" key="1">
    <citation type="submission" date="2019-05" db="EMBL/GenBank/DDBJ databases">
        <title>Another draft genome of Portunus trituberculatus and its Hox gene families provides insights of decapod evolution.</title>
        <authorList>
            <person name="Jeong J.-H."/>
            <person name="Song I."/>
            <person name="Kim S."/>
            <person name="Choi T."/>
            <person name="Kim D."/>
            <person name="Ryu S."/>
            <person name="Kim W."/>
        </authorList>
    </citation>
    <scope>NUCLEOTIDE SEQUENCE [LARGE SCALE GENOMIC DNA]</scope>
    <source>
        <tissue evidence="2">Muscle</tissue>
    </source>
</reference>
<organism evidence="2 3">
    <name type="scientific">Portunus trituberculatus</name>
    <name type="common">Swimming crab</name>
    <name type="synonym">Neptunus trituberculatus</name>
    <dbReference type="NCBI Taxonomy" id="210409"/>
    <lineage>
        <taxon>Eukaryota</taxon>
        <taxon>Metazoa</taxon>
        <taxon>Ecdysozoa</taxon>
        <taxon>Arthropoda</taxon>
        <taxon>Crustacea</taxon>
        <taxon>Multicrustacea</taxon>
        <taxon>Malacostraca</taxon>
        <taxon>Eumalacostraca</taxon>
        <taxon>Eucarida</taxon>
        <taxon>Decapoda</taxon>
        <taxon>Pleocyemata</taxon>
        <taxon>Brachyura</taxon>
        <taxon>Eubrachyura</taxon>
        <taxon>Portunoidea</taxon>
        <taxon>Portunidae</taxon>
        <taxon>Portuninae</taxon>
        <taxon>Portunus</taxon>
    </lineage>
</organism>
<evidence type="ECO:0000313" key="3">
    <source>
        <dbReference type="Proteomes" id="UP000324222"/>
    </source>
</evidence>
<comment type="caution">
    <text evidence="2">The sequence shown here is derived from an EMBL/GenBank/DDBJ whole genome shotgun (WGS) entry which is preliminary data.</text>
</comment>
<evidence type="ECO:0000313" key="2">
    <source>
        <dbReference type="EMBL" id="MPC39428.1"/>
    </source>
</evidence>
<sequence>MFTRLAYRIVKWPWSLRQARFMALTITEGLLRKVLHHGSNNKLAGVSGDLLHSDRFLRQPAGRKYVWFELQERVWFEEEEEPWSAGRADPAAGCSFPHPKPRRRPRVCGSPVSGVAPTTALLSSLLLCQRPTPLTGSHSRVVLKLVVSCASEAVRLMLCCAARLGSALHEVRVNTEAGVTGEPVSREPYPRGFVGGMVLVNH</sequence>
<accession>A0A5B7F2N1</accession>
<keyword evidence="3" id="KW-1185">Reference proteome</keyword>